<keyword evidence="1" id="KW-0863">Zinc-finger</keyword>
<comment type="caution">
    <text evidence="3">The sequence shown here is derived from an EMBL/GenBank/DDBJ whole genome shotgun (WGS) entry which is preliminary data.</text>
</comment>
<dbReference type="GO" id="GO:0005667">
    <property type="term" value="C:transcription regulator complex"/>
    <property type="evidence" value="ECO:0007669"/>
    <property type="project" value="TreeGrafter"/>
</dbReference>
<evidence type="ECO:0000313" key="4">
    <source>
        <dbReference type="Proteomes" id="UP001328107"/>
    </source>
</evidence>
<dbReference type="GO" id="GO:0003714">
    <property type="term" value="F:transcription corepressor activity"/>
    <property type="evidence" value="ECO:0007669"/>
    <property type="project" value="TreeGrafter"/>
</dbReference>
<organism evidence="3 4">
    <name type="scientific">Pristionchus mayeri</name>
    <dbReference type="NCBI Taxonomy" id="1317129"/>
    <lineage>
        <taxon>Eukaryota</taxon>
        <taxon>Metazoa</taxon>
        <taxon>Ecdysozoa</taxon>
        <taxon>Nematoda</taxon>
        <taxon>Chromadorea</taxon>
        <taxon>Rhabditida</taxon>
        <taxon>Rhabditina</taxon>
        <taxon>Diplogasteromorpha</taxon>
        <taxon>Diplogasteroidea</taxon>
        <taxon>Neodiplogasteridae</taxon>
        <taxon>Pristionchus</taxon>
    </lineage>
</organism>
<proteinExistence type="predicted"/>
<dbReference type="InterPro" id="IPR013087">
    <property type="entry name" value="Znf_C2H2_type"/>
</dbReference>
<dbReference type="PANTHER" id="PTHR16089:SF40">
    <property type="entry name" value="SUPPRESSOR OF ACTIVATED EGL-4 PROTEIN 1"/>
    <property type="match status" value="1"/>
</dbReference>
<dbReference type="GO" id="GO:0000118">
    <property type="term" value="C:histone deacetylase complex"/>
    <property type="evidence" value="ECO:0007669"/>
    <property type="project" value="TreeGrafter"/>
</dbReference>
<dbReference type="SUPFAM" id="SSF57667">
    <property type="entry name" value="beta-beta-alpha zinc fingers"/>
    <property type="match status" value="1"/>
</dbReference>
<dbReference type="GO" id="GO:0008270">
    <property type="term" value="F:zinc ion binding"/>
    <property type="evidence" value="ECO:0007669"/>
    <property type="project" value="UniProtKB-KW"/>
</dbReference>
<sequence>NGRPTSKKGAQPAADGMFHCRLCDKCFEKVKSLNAHMKSHAMKARAEAEARGGQSLIPPSRVVECDGITLSSPFILPSSLPSAATPPSLLHPHHFINSLHTPFHSVSVL</sequence>
<dbReference type="PANTHER" id="PTHR16089">
    <property type="entry name" value="REST COREPRESSOR COREST PROTEIN-RELATED"/>
    <property type="match status" value="1"/>
</dbReference>
<dbReference type="Gene3D" id="3.30.160.60">
    <property type="entry name" value="Classic Zinc Finger"/>
    <property type="match status" value="1"/>
</dbReference>
<evidence type="ECO:0000259" key="2">
    <source>
        <dbReference type="PROSITE" id="PS50157"/>
    </source>
</evidence>
<protein>
    <recommendedName>
        <fullName evidence="2">C2H2-type domain-containing protein</fullName>
    </recommendedName>
</protein>
<accession>A0AAN5DC33</accession>
<dbReference type="EMBL" id="BTRK01000006">
    <property type="protein sequence ID" value="GMR59154.1"/>
    <property type="molecule type" value="Genomic_DNA"/>
</dbReference>
<keyword evidence="4" id="KW-1185">Reference proteome</keyword>
<reference evidence="4" key="1">
    <citation type="submission" date="2022-10" db="EMBL/GenBank/DDBJ databases">
        <title>Genome assembly of Pristionchus species.</title>
        <authorList>
            <person name="Yoshida K."/>
            <person name="Sommer R.J."/>
        </authorList>
    </citation>
    <scope>NUCLEOTIDE SEQUENCE [LARGE SCALE GENOMIC DNA]</scope>
    <source>
        <strain evidence="4">RS5460</strain>
    </source>
</reference>
<evidence type="ECO:0000313" key="3">
    <source>
        <dbReference type="EMBL" id="GMR59154.1"/>
    </source>
</evidence>
<evidence type="ECO:0000256" key="1">
    <source>
        <dbReference type="PROSITE-ProRule" id="PRU00042"/>
    </source>
</evidence>
<dbReference type="InterPro" id="IPR036236">
    <property type="entry name" value="Znf_C2H2_sf"/>
</dbReference>
<keyword evidence="1" id="KW-0862">Zinc</keyword>
<feature type="non-terminal residue" evidence="3">
    <location>
        <position position="1"/>
    </location>
</feature>
<dbReference type="PROSITE" id="PS50157">
    <property type="entry name" value="ZINC_FINGER_C2H2_2"/>
    <property type="match status" value="1"/>
</dbReference>
<dbReference type="AlphaFoldDB" id="A0AAN5DC33"/>
<gene>
    <name evidence="3" type="ORF">PMAYCL1PPCAC_29349</name>
</gene>
<dbReference type="Proteomes" id="UP001328107">
    <property type="component" value="Unassembled WGS sequence"/>
</dbReference>
<dbReference type="PROSITE" id="PS00028">
    <property type="entry name" value="ZINC_FINGER_C2H2_1"/>
    <property type="match status" value="1"/>
</dbReference>
<dbReference type="GO" id="GO:0006357">
    <property type="term" value="P:regulation of transcription by RNA polymerase II"/>
    <property type="evidence" value="ECO:0007669"/>
    <property type="project" value="TreeGrafter"/>
</dbReference>
<feature type="domain" description="C2H2-type" evidence="2">
    <location>
        <begin position="18"/>
        <end position="45"/>
    </location>
</feature>
<name>A0AAN5DC33_9BILA</name>
<dbReference type="InterPro" id="IPR051066">
    <property type="entry name" value="Trans_reg/Corepressor"/>
</dbReference>
<keyword evidence="1" id="KW-0479">Metal-binding</keyword>